<keyword evidence="3" id="KW-1133">Transmembrane helix</keyword>
<sequence length="315" mass="33067">MKAAARQTQSTTPTGETIRRSLARRVRILPLTILAVALLLGLKIGALWEGRAELFVTAAGAQQAAPQATGQPMQVAPHQPAGAASPPATARPQQLAQATPAHGEPAPAAQGEAPKAETSNGEGSGGAAAAPGSSTIKSLADRDPTTFTRSEIELLANLAQRRDQLEQRSRELDLRESLMAAAEKRIDERIAELKKLEASIKQIVQQYDQQEEKNLQSLVKVYENMKPKDAARIFEKLDPDVLLNVVERMKEAKVAAVLSEMSPATAQDLTVRLATRKQIPASLRAGAAQSTAAPAGPAAGTAGARAPAAPAAAAK</sequence>
<feature type="region of interest" description="Disordered" evidence="2">
    <location>
        <begin position="285"/>
        <end position="315"/>
    </location>
</feature>
<proteinExistence type="predicted"/>
<evidence type="ECO:0000313" key="6">
    <source>
        <dbReference type="Proteomes" id="UP001595711"/>
    </source>
</evidence>
<evidence type="ECO:0000256" key="2">
    <source>
        <dbReference type="SAM" id="MobiDB-lite"/>
    </source>
</evidence>
<dbReference type="Pfam" id="PF03448">
    <property type="entry name" value="MgtE_N"/>
    <property type="match status" value="1"/>
</dbReference>
<keyword evidence="3" id="KW-0472">Membrane</keyword>
<protein>
    <submittedName>
        <fullName evidence="5">MotE family protein</fullName>
    </submittedName>
</protein>
<feature type="transmembrane region" description="Helical" evidence="3">
    <location>
        <begin position="28"/>
        <end position="48"/>
    </location>
</feature>
<dbReference type="Proteomes" id="UP001595711">
    <property type="component" value="Unassembled WGS sequence"/>
</dbReference>
<comment type="caution">
    <text evidence="5">The sequence shown here is derived from an EMBL/GenBank/DDBJ whole genome shotgun (WGS) entry which is preliminary data.</text>
</comment>
<evidence type="ECO:0000256" key="3">
    <source>
        <dbReference type="SAM" id="Phobius"/>
    </source>
</evidence>
<dbReference type="EMBL" id="JBHRYJ010000001">
    <property type="protein sequence ID" value="MFC3673940.1"/>
    <property type="molecule type" value="Genomic_DNA"/>
</dbReference>
<keyword evidence="6" id="KW-1185">Reference proteome</keyword>
<feature type="coiled-coil region" evidence="1">
    <location>
        <begin position="148"/>
        <end position="213"/>
    </location>
</feature>
<evidence type="ECO:0000313" key="5">
    <source>
        <dbReference type="EMBL" id="MFC3673940.1"/>
    </source>
</evidence>
<dbReference type="Gene3D" id="1.25.60.10">
    <property type="entry name" value="MgtE N-terminal domain-like"/>
    <property type="match status" value="1"/>
</dbReference>
<dbReference type="RefSeq" id="WP_379719966.1">
    <property type="nucleotide sequence ID" value="NZ_JBHRYJ010000001.1"/>
</dbReference>
<gene>
    <name evidence="5" type="ORF">ACFOOQ_00185</name>
</gene>
<feature type="domain" description="Magnesium transporter MgtE intracellular" evidence="4">
    <location>
        <begin position="221"/>
        <end position="269"/>
    </location>
</feature>
<keyword evidence="1" id="KW-0175">Coiled coil</keyword>
<organism evidence="5 6">
    <name type="scientific">Ferrovibrio xuzhouensis</name>
    <dbReference type="NCBI Taxonomy" id="1576914"/>
    <lineage>
        <taxon>Bacteria</taxon>
        <taxon>Pseudomonadati</taxon>
        <taxon>Pseudomonadota</taxon>
        <taxon>Alphaproteobacteria</taxon>
        <taxon>Rhodospirillales</taxon>
        <taxon>Rhodospirillaceae</taxon>
        <taxon>Ferrovibrio</taxon>
    </lineage>
</organism>
<feature type="region of interest" description="Disordered" evidence="2">
    <location>
        <begin position="67"/>
        <end position="144"/>
    </location>
</feature>
<dbReference type="InterPro" id="IPR006668">
    <property type="entry name" value="Mg_transptr_MgtE_intracell_dom"/>
</dbReference>
<feature type="compositionally biased region" description="Low complexity" evidence="2">
    <location>
        <begin position="100"/>
        <end position="135"/>
    </location>
</feature>
<dbReference type="InterPro" id="IPR038076">
    <property type="entry name" value="MgtE_N_sf"/>
</dbReference>
<keyword evidence="3" id="KW-0812">Transmembrane</keyword>
<reference evidence="6" key="1">
    <citation type="journal article" date="2019" name="Int. J. Syst. Evol. Microbiol.">
        <title>The Global Catalogue of Microorganisms (GCM) 10K type strain sequencing project: providing services to taxonomists for standard genome sequencing and annotation.</title>
        <authorList>
            <consortium name="The Broad Institute Genomics Platform"/>
            <consortium name="The Broad Institute Genome Sequencing Center for Infectious Disease"/>
            <person name="Wu L."/>
            <person name="Ma J."/>
        </authorList>
    </citation>
    <scope>NUCLEOTIDE SEQUENCE [LARGE SCALE GENOMIC DNA]</scope>
    <source>
        <strain evidence="6">KCTC 42182</strain>
    </source>
</reference>
<dbReference type="SUPFAM" id="SSF158791">
    <property type="entry name" value="MgtE N-terminal domain-like"/>
    <property type="match status" value="1"/>
</dbReference>
<accession>A0ABV7V945</accession>
<evidence type="ECO:0000259" key="4">
    <source>
        <dbReference type="Pfam" id="PF03448"/>
    </source>
</evidence>
<evidence type="ECO:0000256" key="1">
    <source>
        <dbReference type="SAM" id="Coils"/>
    </source>
</evidence>
<name>A0ABV7V945_9PROT</name>